<proteinExistence type="predicted"/>
<gene>
    <name evidence="1" type="ORF">EYC80_002406</name>
</gene>
<accession>A0A5N6K3R2</accession>
<dbReference type="AlphaFoldDB" id="A0A5N6K3R2"/>
<reference evidence="1 2" key="1">
    <citation type="submission" date="2019-06" db="EMBL/GenBank/DDBJ databases">
        <title>Genome Sequence of the Brown Rot Fungal Pathogen Monilinia laxa.</title>
        <authorList>
            <person name="De Miccolis Angelini R.M."/>
            <person name="Landi L."/>
            <person name="Abate D."/>
            <person name="Pollastro S."/>
            <person name="Romanazzi G."/>
            <person name="Faretra F."/>
        </authorList>
    </citation>
    <scope>NUCLEOTIDE SEQUENCE [LARGE SCALE GENOMIC DNA]</scope>
    <source>
        <strain evidence="1 2">Mlax316</strain>
    </source>
</reference>
<dbReference type="EMBL" id="VIGI01000008">
    <property type="protein sequence ID" value="KAB8297005.1"/>
    <property type="molecule type" value="Genomic_DNA"/>
</dbReference>
<dbReference type="Proteomes" id="UP000326757">
    <property type="component" value="Unassembled WGS sequence"/>
</dbReference>
<evidence type="ECO:0000313" key="2">
    <source>
        <dbReference type="Proteomes" id="UP000326757"/>
    </source>
</evidence>
<keyword evidence="2" id="KW-1185">Reference proteome</keyword>
<organism evidence="1 2">
    <name type="scientific">Monilinia laxa</name>
    <name type="common">Brown rot fungus</name>
    <name type="synonym">Sclerotinia laxa</name>
    <dbReference type="NCBI Taxonomy" id="61186"/>
    <lineage>
        <taxon>Eukaryota</taxon>
        <taxon>Fungi</taxon>
        <taxon>Dikarya</taxon>
        <taxon>Ascomycota</taxon>
        <taxon>Pezizomycotina</taxon>
        <taxon>Leotiomycetes</taxon>
        <taxon>Helotiales</taxon>
        <taxon>Sclerotiniaceae</taxon>
        <taxon>Monilinia</taxon>
    </lineage>
</organism>
<name>A0A5N6K3R2_MONLA</name>
<comment type="caution">
    <text evidence="1">The sequence shown here is derived from an EMBL/GenBank/DDBJ whole genome shotgun (WGS) entry which is preliminary data.</text>
</comment>
<protein>
    <submittedName>
        <fullName evidence="1">Uncharacterized protein</fullName>
    </submittedName>
</protein>
<sequence>MNTWNVVASCCVGKSTGLTKYKANKYNPAKPSKAMERASTSNPKFLVGVYRAISHRSAYKLPLAHDTYILRAINPGSQTAGERGCGKCVRVKVPK</sequence>
<evidence type="ECO:0000313" key="1">
    <source>
        <dbReference type="EMBL" id="KAB8297005.1"/>
    </source>
</evidence>